<name>A0ABN8ZF12_RANTA</name>
<evidence type="ECO:0000313" key="2">
    <source>
        <dbReference type="EMBL" id="CAI9172507.1"/>
    </source>
</evidence>
<feature type="compositionally biased region" description="Basic and acidic residues" evidence="1">
    <location>
        <begin position="21"/>
        <end position="35"/>
    </location>
</feature>
<dbReference type="EMBL" id="OX459969">
    <property type="protein sequence ID" value="CAI9172507.1"/>
    <property type="molecule type" value="Genomic_DNA"/>
</dbReference>
<feature type="compositionally biased region" description="Low complexity" evidence="1">
    <location>
        <begin position="1"/>
        <end position="16"/>
    </location>
</feature>
<evidence type="ECO:0000256" key="1">
    <source>
        <dbReference type="SAM" id="MobiDB-lite"/>
    </source>
</evidence>
<gene>
    <name evidence="2" type="ORF">MRATA1EN1_LOCUS21469</name>
</gene>
<dbReference type="Proteomes" id="UP001176941">
    <property type="component" value="Chromosome 33"/>
</dbReference>
<reference evidence="2" key="1">
    <citation type="submission" date="2023-04" db="EMBL/GenBank/DDBJ databases">
        <authorList>
            <consortium name="ELIXIR-Norway"/>
        </authorList>
    </citation>
    <scope>NUCLEOTIDE SEQUENCE [LARGE SCALE GENOMIC DNA]</scope>
</reference>
<protein>
    <submittedName>
        <fullName evidence="2">Uncharacterized protein</fullName>
    </submittedName>
</protein>
<sequence length="73" mass="7881">MRPAPGARPPALRSLAGAGRPDLDQRGRAAPDLRRAGRWVLPSPIHGDLETLTGGSCFHRLLPARCVHLPGKW</sequence>
<proteinExistence type="predicted"/>
<accession>A0ABN8ZF12</accession>
<evidence type="ECO:0000313" key="3">
    <source>
        <dbReference type="Proteomes" id="UP001176941"/>
    </source>
</evidence>
<keyword evidence="3" id="KW-1185">Reference proteome</keyword>
<organism evidence="2 3">
    <name type="scientific">Rangifer tarandus platyrhynchus</name>
    <name type="common">Svalbard reindeer</name>
    <dbReference type="NCBI Taxonomy" id="3082113"/>
    <lineage>
        <taxon>Eukaryota</taxon>
        <taxon>Metazoa</taxon>
        <taxon>Chordata</taxon>
        <taxon>Craniata</taxon>
        <taxon>Vertebrata</taxon>
        <taxon>Euteleostomi</taxon>
        <taxon>Mammalia</taxon>
        <taxon>Eutheria</taxon>
        <taxon>Laurasiatheria</taxon>
        <taxon>Artiodactyla</taxon>
        <taxon>Ruminantia</taxon>
        <taxon>Pecora</taxon>
        <taxon>Cervidae</taxon>
        <taxon>Odocoileinae</taxon>
        <taxon>Rangifer</taxon>
    </lineage>
</organism>
<feature type="region of interest" description="Disordered" evidence="1">
    <location>
        <begin position="1"/>
        <end position="35"/>
    </location>
</feature>